<sequence>MVRLDLAFLLCCCRACLGSQDRQDEETYYDLLGIEFDATGDEIKRAYKRQSLQMHPDKLAQKGKTVTVEDQLRFTRMKEAYEVLSDPHKRETYDAIGARGMKWIDEPFSIDPQEMARNFATSSTLDRSKIFSIFVFLAIAIFIQPILICMKVDGKFGNAQWMLVFFPIWIWSALIAFYHARVIGMGKVPKPDHIPEEEWEDPLPMRKRITGFIRYLLFLVFELQAALRLDQSILYSWLYVFAPLFIIEGYNIWKKNPLSRRTVLTIVELEAVFGKPLTEFNSDEKETVERHYIPVTNRDSPESDAATKEINVAKQEVMKIFFRILFIILLILQLDGYLSWSYWLIFAPFFLTSFCICFGDFRYHSGVKASAEAKLNPHPPTTAGTDYGAMEEGNANTGENAEQPEESSQPLSEEEKEEIRARLMHSSSRLMGSCCSQLLILILMCVGLAKIQGAGYSSVWIIFPFLLIASIILCLLGCMIFCVSPIDEEDMMFDPENQNPASAYFNMDNTYGYTPAAQQSSSSSASPATVPASSAKPLPDESTMRISELKSELESYGLSTVSYFEKKDLVDAVKDARAERKTPPPEPLVTSAPLSQPPIDGKAADVVKEIETHEVVVAPPASQLPAYLLDGPSTNEGASTNDKDALIPTPSEVDDLD</sequence>
<keyword evidence="3" id="KW-0732">Signal</keyword>
<dbReference type="PROSITE" id="PS00636">
    <property type="entry name" value="DNAJ_1"/>
    <property type="match status" value="1"/>
</dbReference>
<feature type="signal peptide" evidence="3">
    <location>
        <begin position="1"/>
        <end position="18"/>
    </location>
</feature>
<organism evidence="5">
    <name type="scientific">Chaetoceros debilis</name>
    <dbReference type="NCBI Taxonomy" id="122233"/>
    <lineage>
        <taxon>Eukaryota</taxon>
        <taxon>Sar</taxon>
        <taxon>Stramenopiles</taxon>
        <taxon>Ochrophyta</taxon>
        <taxon>Bacillariophyta</taxon>
        <taxon>Coscinodiscophyceae</taxon>
        <taxon>Chaetocerotophycidae</taxon>
        <taxon>Chaetocerotales</taxon>
        <taxon>Chaetocerotaceae</taxon>
        <taxon>Chaetoceros</taxon>
    </lineage>
</organism>
<dbReference type="SUPFAM" id="SSF46565">
    <property type="entry name" value="Chaperone J-domain"/>
    <property type="match status" value="1"/>
</dbReference>
<feature type="transmembrane region" description="Helical" evidence="2">
    <location>
        <begin position="317"/>
        <end position="334"/>
    </location>
</feature>
<dbReference type="PANTHER" id="PTHR13568:SF9">
    <property type="entry name" value="TRANSMEMBRANE PROTEIN 203"/>
    <property type="match status" value="1"/>
</dbReference>
<proteinExistence type="predicted"/>
<feature type="region of interest" description="Disordered" evidence="1">
    <location>
        <begin position="578"/>
        <end position="600"/>
    </location>
</feature>
<feature type="transmembrane region" description="Helical" evidence="2">
    <location>
        <begin position="430"/>
        <end position="449"/>
    </location>
</feature>
<keyword evidence="2" id="KW-1133">Transmembrane helix</keyword>
<feature type="region of interest" description="Disordered" evidence="1">
    <location>
        <begin position="515"/>
        <end position="542"/>
    </location>
</feature>
<dbReference type="Gene3D" id="1.10.287.110">
    <property type="entry name" value="DnaJ domain"/>
    <property type="match status" value="1"/>
</dbReference>
<dbReference type="Pfam" id="PF10269">
    <property type="entry name" value="Tmemb_185A"/>
    <property type="match status" value="1"/>
</dbReference>
<feature type="compositionally biased region" description="Low complexity" evidence="1">
    <location>
        <begin position="388"/>
        <end position="411"/>
    </location>
</feature>
<feature type="transmembrane region" description="Helical" evidence="2">
    <location>
        <begin position="130"/>
        <end position="148"/>
    </location>
</feature>
<feature type="compositionally biased region" description="Low complexity" evidence="1">
    <location>
        <begin position="515"/>
        <end position="535"/>
    </location>
</feature>
<evidence type="ECO:0000313" key="5">
    <source>
        <dbReference type="EMBL" id="CAE0462393.1"/>
    </source>
</evidence>
<feature type="transmembrane region" description="Helical" evidence="2">
    <location>
        <begin position="461"/>
        <end position="483"/>
    </location>
</feature>
<feature type="transmembrane region" description="Helical" evidence="2">
    <location>
        <begin position="235"/>
        <end position="253"/>
    </location>
</feature>
<keyword evidence="2" id="KW-0472">Membrane</keyword>
<evidence type="ECO:0000259" key="4">
    <source>
        <dbReference type="PROSITE" id="PS50076"/>
    </source>
</evidence>
<feature type="region of interest" description="Disordered" evidence="1">
    <location>
        <begin position="627"/>
        <end position="657"/>
    </location>
</feature>
<dbReference type="SMART" id="SM00271">
    <property type="entry name" value="DnaJ"/>
    <property type="match status" value="1"/>
</dbReference>
<feature type="region of interest" description="Disordered" evidence="1">
    <location>
        <begin position="374"/>
        <end position="416"/>
    </location>
</feature>
<feature type="transmembrane region" description="Helical" evidence="2">
    <location>
        <begin position="160"/>
        <end position="180"/>
    </location>
</feature>
<gene>
    <name evidence="5" type="ORF">CDEB00056_LOCUS7234</name>
</gene>
<evidence type="ECO:0000256" key="1">
    <source>
        <dbReference type="SAM" id="MobiDB-lite"/>
    </source>
</evidence>
<feature type="transmembrane region" description="Helical" evidence="2">
    <location>
        <begin position="340"/>
        <end position="361"/>
    </location>
</feature>
<dbReference type="PANTHER" id="PTHR13568">
    <property type="entry name" value="FAM11A, B PROTEIN"/>
    <property type="match status" value="1"/>
</dbReference>
<reference evidence="5" key="1">
    <citation type="submission" date="2021-01" db="EMBL/GenBank/DDBJ databases">
        <authorList>
            <person name="Corre E."/>
            <person name="Pelletier E."/>
            <person name="Niang G."/>
            <person name="Scheremetjew M."/>
            <person name="Finn R."/>
            <person name="Kale V."/>
            <person name="Holt S."/>
            <person name="Cochrane G."/>
            <person name="Meng A."/>
            <person name="Brown T."/>
            <person name="Cohen L."/>
        </authorList>
    </citation>
    <scope>NUCLEOTIDE SEQUENCE</scope>
    <source>
        <strain evidence="5">MM31A-1</strain>
    </source>
</reference>
<feature type="chain" id="PRO_5031110485" description="J domain-containing protein" evidence="3">
    <location>
        <begin position="19"/>
        <end position="657"/>
    </location>
</feature>
<dbReference type="InterPro" id="IPR018253">
    <property type="entry name" value="DnaJ_domain_CS"/>
</dbReference>
<dbReference type="InterPro" id="IPR036869">
    <property type="entry name" value="J_dom_sf"/>
</dbReference>
<evidence type="ECO:0000256" key="2">
    <source>
        <dbReference type="SAM" id="Phobius"/>
    </source>
</evidence>
<protein>
    <recommendedName>
        <fullName evidence="4">J domain-containing protein</fullName>
    </recommendedName>
</protein>
<dbReference type="CDD" id="cd06257">
    <property type="entry name" value="DnaJ"/>
    <property type="match status" value="1"/>
</dbReference>
<name>A0A7S3Q112_9STRA</name>
<keyword evidence="2" id="KW-0812">Transmembrane</keyword>
<feature type="domain" description="J" evidence="4">
    <location>
        <begin position="27"/>
        <end position="97"/>
    </location>
</feature>
<evidence type="ECO:0000256" key="3">
    <source>
        <dbReference type="SAM" id="SignalP"/>
    </source>
</evidence>
<dbReference type="InterPro" id="IPR019396">
    <property type="entry name" value="TM_Fragile-X-F-assoc"/>
</dbReference>
<accession>A0A7S3Q112</accession>
<dbReference type="EMBL" id="HBIO01009403">
    <property type="protein sequence ID" value="CAE0462393.1"/>
    <property type="molecule type" value="Transcribed_RNA"/>
</dbReference>
<dbReference type="PRINTS" id="PR00625">
    <property type="entry name" value="JDOMAIN"/>
</dbReference>
<dbReference type="Pfam" id="PF00226">
    <property type="entry name" value="DnaJ"/>
    <property type="match status" value="1"/>
</dbReference>
<dbReference type="PROSITE" id="PS50076">
    <property type="entry name" value="DNAJ_2"/>
    <property type="match status" value="1"/>
</dbReference>
<dbReference type="AlphaFoldDB" id="A0A7S3Q112"/>
<dbReference type="InterPro" id="IPR001623">
    <property type="entry name" value="DnaJ_domain"/>
</dbReference>